<name>A0A6N8J464_9BACT</name>
<accession>A0A6N8J464</accession>
<comment type="caution">
    <text evidence="1">The sequence shown here is derived from an EMBL/GenBank/DDBJ whole genome shotgun (WGS) entry which is preliminary data.</text>
</comment>
<dbReference type="AlphaFoldDB" id="A0A6N8J464"/>
<protein>
    <submittedName>
        <fullName evidence="1">Outer membrane beta-barrel protein</fullName>
    </submittedName>
</protein>
<gene>
    <name evidence="1" type="ORF">GO495_04455</name>
</gene>
<evidence type="ECO:0000313" key="2">
    <source>
        <dbReference type="Proteomes" id="UP000468388"/>
    </source>
</evidence>
<dbReference type="Proteomes" id="UP000468388">
    <property type="component" value="Unassembled WGS sequence"/>
</dbReference>
<dbReference type="InterPro" id="IPR011250">
    <property type="entry name" value="OMP/PagP_B-barrel"/>
</dbReference>
<dbReference type="EMBL" id="WRXO01000001">
    <property type="protein sequence ID" value="MVT39823.1"/>
    <property type="molecule type" value="Genomic_DNA"/>
</dbReference>
<dbReference type="SUPFAM" id="SSF56925">
    <property type="entry name" value="OMPA-like"/>
    <property type="match status" value="1"/>
</dbReference>
<dbReference type="RefSeq" id="WP_170302628.1">
    <property type="nucleotide sequence ID" value="NZ_WRXO01000001.1"/>
</dbReference>
<sequence>MQLLDDDMDELFRNAASQYPLKTDGQDWDAVMRRLSESSASEKKPASSFNRLLRWFWRPMLALLVLGVSIPSLKTGDLVPHTEAETGVTNNVVVPVTETTSKTVVGNNDVPVAEKVSKTGIDTRIKKQKINNNIYAPVIVANSANNNIVNKSIPERIVNNTTGITLSGADNDIVPPLSIHVLPSANAGEWNISAALQPVKQPVMTTSSVVEKMNVPVKVQKGLYAGIVASPDISTVKLQHVSKVGYNAGIVVGYRISRRVAVETGVLLERKYYYSDGSHFSTKKIPVPSDMKIINVDGWCNMIEIPVTVRYVFGIKEKSNWYVNGGLTSYIMNRESYAYKYEMNNWVDTKTWDYKNSTRNWFSIIHAGVGYEHRLGAVGTLRVEPYLNIPTGGVGVGNLPITSVGLNVGITRPIRF</sequence>
<keyword evidence="2" id="KW-1185">Reference proteome</keyword>
<evidence type="ECO:0000313" key="1">
    <source>
        <dbReference type="EMBL" id="MVT39823.1"/>
    </source>
</evidence>
<organism evidence="1 2">
    <name type="scientific">Chitinophaga oryziterrae</name>
    <dbReference type="NCBI Taxonomy" id="1031224"/>
    <lineage>
        <taxon>Bacteria</taxon>
        <taxon>Pseudomonadati</taxon>
        <taxon>Bacteroidota</taxon>
        <taxon>Chitinophagia</taxon>
        <taxon>Chitinophagales</taxon>
        <taxon>Chitinophagaceae</taxon>
        <taxon>Chitinophaga</taxon>
    </lineage>
</organism>
<reference evidence="1 2" key="1">
    <citation type="submission" date="2019-12" db="EMBL/GenBank/DDBJ databases">
        <title>The draft genomic sequence of strain Chitinophaga oryziterrae JCM 16595.</title>
        <authorList>
            <person name="Zhang X."/>
        </authorList>
    </citation>
    <scope>NUCLEOTIDE SEQUENCE [LARGE SCALE GENOMIC DNA]</scope>
    <source>
        <strain evidence="1 2">JCM 16595</strain>
    </source>
</reference>
<proteinExistence type="predicted"/>